<proteinExistence type="predicted"/>
<keyword evidence="5" id="KW-0408">Iron</keyword>
<evidence type="ECO:0000313" key="9">
    <source>
        <dbReference type="EMBL" id="CAE2202764.1"/>
    </source>
</evidence>
<dbReference type="EMBL" id="HBKQ01002102">
    <property type="protein sequence ID" value="CAE2202764.1"/>
    <property type="molecule type" value="Transcribed_RNA"/>
</dbReference>
<dbReference type="GO" id="GO:0005506">
    <property type="term" value="F:iron ion binding"/>
    <property type="evidence" value="ECO:0007669"/>
    <property type="project" value="InterPro"/>
</dbReference>
<dbReference type="EMBL" id="HBKQ01002101">
    <property type="protein sequence ID" value="CAE2202762.1"/>
    <property type="molecule type" value="Transcribed_RNA"/>
</dbReference>
<dbReference type="PANTHER" id="PTHR10869:SF236">
    <property type="entry name" value="PROLYL 4-HYDROXYLASE ALPHA SUBUNIT DOMAIN-CONTAINING PROTEIN"/>
    <property type="match status" value="1"/>
</dbReference>
<evidence type="ECO:0000313" key="8">
    <source>
        <dbReference type="EMBL" id="CAE2202762.1"/>
    </source>
</evidence>
<evidence type="ECO:0000256" key="1">
    <source>
        <dbReference type="ARBA" id="ARBA00001961"/>
    </source>
</evidence>
<dbReference type="PROSITE" id="PS51471">
    <property type="entry name" value="FE2OG_OXY"/>
    <property type="match status" value="1"/>
</dbReference>
<dbReference type="SMART" id="SM00702">
    <property type="entry name" value="P4Hc"/>
    <property type="match status" value="1"/>
</dbReference>
<keyword evidence="4" id="KW-0560">Oxidoreductase</keyword>
<dbReference type="InterPro" id="IPR044862">
    <property type="entry name" value="Pro_4_hyd_alph_FE2OG_OXY"/>
</dbReference>
<keyword evidence="2" id="KW-0479">Metal-binding</keyword>
<dbReference type="Pfam" id="PF13640">
    <property type="entry name" value="2OG-FeII_Oxy_3"/>
    <property type="match status" value="1"/>
</dbReference>
<name>A0A6U6CFA5_9STRA</name>
<organism evidence="8">
    <name type="scientific">Odontella aurita</name>
    <dbReference type="NCBI Taxonomy" id="265563"/>
    <lineage>
        <taxon>Eukaryota</taxon>
        <taxon>Sar</taxon>
        <taxon>Stramenopiles</taxon>
        <taxon>Ochrophyta</taxon>
        <taxon>Bacillariophyta</taxon>
        <taxon>Mediophyceae</taxon>
        <taxon>Biddulphiophycidae</taxon>
        <taxon>Eupodiscales</taxon>
        <taxon>Odontellaceae</taxon>
        <taxon>Odontella</taxon>
    </lineage>
</organism>
<dbReference type="GO" id="GO:0004656">
    <property type="term" value="F:procollagen-proline 4-dioxygenase activity"/>
    <property type="evidence" value="ECO:0007669"/>
    <property type="project" value="TreeGrafter"/>
</dbReference>
<reference evidence="8" key="1">
    <citation type="submission" date="2021-01" db="EMBL/GenBank/DDBJ databases">
        <authorList>
            <person name="Corre E."/>
            <person name="Pelletier E."/>
            <person name="Niang G."/>
            <person name="Scheremetjew M."/>
            <person name="Finn R."/>
            <person name="Kale V."/>
            <person name="Holt S."/>
            <person name="Cochrane G."/>
            <person name="Meng A."/>
            <person name="Brown T."/>
            <person name="Cohen L."/>
        </authorList>
    </citation>
    <scope>NUCLEOTIDE SEQUENCE</scope>
    <source>
        <strain evidence="8">Isolate 1302-5</strain>
    </source>
</reference>
<evidence type="ECO:0000259" key="7">
    <source>
        <dbReference type="PROSITE" id="PS51471"/>
    </source>
</evidence>
<accession>A0A6U6CFA5</accession>
<dbReference type="InterPro" id="IPR045054">
    <property type="entry name" value="P4HA-like"/>
</dbReference>
<dbReference type="GO" id="GO:0031418">
    <property type="term" value="F:L-ascorbic acid binding"/>
    <property type="evidence" value="ECO:0007669"/>
    <property type="project" value="InterPro"/>
</dbReference>
<comment type="cofactor">
    <cofactor evidence="1">
        <name>L-ascorbate</name>
        <dbReference type="ChEBI" id="CHEBI:38290"/>
    </cofactor>
</comment>
<sequence>MAVFFVASLLGAALIGVAAAQHLAFHFSPRLRNRKGMPTYFGGIPAVLQPEHELFLGPPDPLQSLNVGESVSFIRPHGSLGGGQKYAVERVSVDPPIFILRGFLSDMECDCIVSAASIEGNMAMAETVTEGDNTSRTHCSVSWLSRSSATIDGSQFLVDTDLLSSVAPILLSGQVLGHQSTEVEDLQVLRYRPGGQYVLHHDGSPRFLTIIHYLNGVGGTWFPLARTGELGSVDDPCRNMNLNHVREKFESVRRGGAASKMNLGKEFIPGIDGVLVKGCSRRSIPSAPNITMQTNEKGNSGSVVQIDIGDAVAFYNSLDDGTFGENWRALHAGLPATESEGDKWIANHWFRVSNTG</sequence>
<keyword evidence="6" id="KW-0732">Signal</keyword>
<keyword evidence="3" id="KW-0223">Dioxygenase</keyword>
<dbReference type="GO" id="GO:0005783">
    <property type="term" value="C:endoplasmic reticulum"/>
    <property type="evidence" value="ECO:0007669"/>
    <property type="project" value="TreeGrafter"/>
</dbReference>
<feature type="domain" description="Fe2OG dioxygenase" evidence="7">
    <location>
        <begin position="182"/>
        <end position="352"/>
    </location>
</feature>
<evidence type="ECO:0000256" key="6">
    <source>
        <dbReference type="SAM" id="SignalP"/>
    </source>
</evidence>
<dbReference type="InterPro" id="IPR006620">
    <property type="entry name" value="Pro_4_hyd_alph"/>
</dbReference>
<evidence type="ECO:0000256" key="4">
    <source>
        <dbReference type="ARBA" id="ARBA00023002"/>
    </source>
</evidence>
<dbReference type="Gene3D" id="2.60.120.620">
    <property type="entry name" value="q2cbj1_9rhob like domain"/>
    <property type="match status" value="1"/>
</dbReference>
<dbReference type="PANTHER" id="PTHR10869">
    <property type="entry name" value="PROLYL 4-HYDROXYLASE ALPHA SUBUNIT"/>
    <property type="match status" value="1"/>
</dbReference>
<evidence type="ECO:0000256" key="3">
    <source>
        <dbReference type="ARBA" id="ARBA00022964"/>
    </source>
</evidence>
<feature type="chain" id="PRO_5035585974" description="Fe2OG dioxygenase domain-containing protein" evidence="6">
    <location>
        <begin position="21"/>
        <end position="356"/>
    </location>
</feature>
<gene>
    <name evidence="8" type="ORF">OAUR00152_LOCUS1403</name>
    <name evidence="9" type="ORF">OAUR00152_LOCUS1404</name>
</gene>
<dbReference type="AlphaFoldDB" id="A0A6U6CFA5"/>
<evidence type="ECO:0000256" key="2">
    <source>
        <dbReference type="ARBA" id="ARBA00022723"/>
    </source>
</evidence>
<feature type="signal peptide" evidence="6">
    <location>
        <begin position="1"/>
        <end position="20"/>
    </location>
</feature>
<dbReference type="InterPro" id="IPR005123">
    <property type="entry name" value="Oxoglu/Fe-dep_dioxygenase_dom"/>
</dbReference>
<evidence type="ECO:0000256" key="5">
    <source>
        <dbReference type="ARBA" id="ARBA00023004"/>
    </source>
</evidence>
<protein>
    <recommendedName>
        <fullName evidence="7">Fe2OG dioxygenase domain-containing protein</fullName>
    </recommendedName>
</protein>